<dbReference type="RefSeq" id="WP_179163906.1">
    <property type="nucleotide sequence ID" value="NZ_JACHFL010000013.1"/>
</dbReference>
<organism evidence="1 2">
    <name type="scientific">Deinococcus humi</name>
    <dbReference type="NCBI Taxonomy" id="662880"/>
    <lineage>
        <taxon>Bacteria</taxon>
        <taxon>Thermotogati</taxon>
        <taxon>Deinococcota</taxon>
        <taxon>Deinococci</taxon>
        <taxon>Deinococcales</taxon>
        <taxon>Deinococcaceae</taxon>
        <taxon>Deinococcus</taxon>
    </lineage>
</organism>
<dbReference type="EMBL" id="JACHFL010000013">
    <property type="protein sequence ID" value="MBB5364882.1"/>
    <property type="molecule type" value="Genomic_DNA"/>
</dbReference>
<keyword evidence="2" id="KW-1185">Reference proteome</keyword>
<name>A0A7W8JX67_9DEIO</name>
<proteinExistence type="predicted"/>
<dbReference type="AlphaFoldDB" id="A0A7W8JX67"/>
<sequence>MDVPQPVLLLVVPADWEADPKGVTELRRCLGEDHSGRLMLRMATTPLRSPLAHYCGLWGRAELRLARRDLAPRIEAAFSKAVWPDLGAAG</sequence>
<reference evidence="1 2" key="1">
    <citation type="submission" date="2020-08" db="EMBL/GenBank/DDBJ databases">
        <title>Genomic Encyclopedia of Type Strains, Phase IV (KMG-IV): sequencing the most valuable type-strain genomes for metagenomic binning, comparative biology and taxonomic classification.</title>
        <authorList>
            <person name="Goeker M."/>
        </authorList>
    </citation>
    <scope>NUCLEOTIDE SEQUENCE [LARGE SCALE GENOMIC DNA]</scope>
    <source>
        <strain evidence="1 2">DSM 27939</strain>
    </source>
</reference>
<dbReference type="Proteomes" id="UP000552709">
    <property type="component" value="Unassembled WGS sequence"/>
</dbReference>
<comment type="caution">
    <text evidence="1">The sequence shown here is derived from an EMBL/GenBank/DDBJ whole genome shotgun (WGS) entry which is preliminary data.</text>
</comment>
<protein>
    <submittedName>
        <fullName evidence="1">Uncharacterized protein</fullName>
    </submittedName>
</protein>
<evidence type="ECO:0000313" key="1">
    <source>
        <dbReference type="EMBL" id="MBB5364882.1"/>
    </source>
</evidence>
<evidence type="ECO:0000313" key="2">
    <source>
        <dbReference type="Proteomes" id="UP000552709"/>
    </source>
</evidence>
<gene>
    <name evidence="1" type="ORF">HNQ08_003995</name>
</gene>
<accession>A0A7W8JX67</accession>